<evidence type="ECO:0000313" key="3">
    <source>
        <dbReference type="Proteomes" id="UP000094960"/>
    </source>
</evidence>
<feature type="compositionally biased region" description="Basic and acidic residues" evidence="1">
    <location>
        <begin position="54"/>
        <end position="66"/>
    </location>
</feature>
<evidence type="ECO:0000256" key="1">
    <source>
        <dbReference type="SAM" id="MobiDB-lite"/>
    </source>
</evidence>
<dbReference type="KEGG" id="spun:BFF78_34250"/>
<feature type="region of interest" description="Disordered" evidence="1">
    <location>
        <begin position="39"/>
        <end position="66"/>
    </location>
</feature>
<sequence>MGGGISGRPGAWAEAEDRLGGWAEVRSRPGMWGTRLGMWATNRGNMPTMLPRPSRSDDGRTRRAMP</sequence>
<gene>
    <name evidence="2" type="ORF">BFF78_34250</name>
</gene>
<dbReference type="EMBL" id="CP017248">
    <property type="protein sequence ID" value="AOR35463.1"/>
    <property type="molecule type" value="Genomic_DNA"/>
</dbReference>
<keyword evidence="3" id="KW-1185">Reference proteome</keyword>
<dbReference type="AlphaFoldDB" id="A0A1D7YIN2"/>
<dbReference type="Proteomes" id="UP000094960">
    <property type="component" value="Chromosome"/>
</dbReference>
<organism evidence="2 3">
    <name type="scientific">Streptomyces fodineus</name>
    <dbReference type="NCBI Taxonomy" id="1904616"/>
    <lineage>
        <taxon>Bacteria</taxon>
        <taxon>Bacillati</taxon>
        <taxon>Actinomycetota</taxon>
        <taxon>Actinomycetes</taxon>
        <taxon>Kitasatosporales</taxon>
        <taxon>Streptomycetaceae</taxon>
        <taxon>Streptomyces</taxon>
    </lineage>
</organism>
<accession>A0A1D7YIN2</accession>
<proteinExistence type="predicted"/>
<protein>
    <submittedName>
        <fullName evidence="2">Uncharacterized protein</fullName>
    </submittedName>
</protein>
<evidence type="ECO:0000313" key="2">
    <source>
        <dbReference type="EMBL" id="AOR35463.1"/>
    </source>
</evidence>
<reference evidence="3" key="1">
    <citation type="submission" date="2016-09" db="EMBL/GenBank/DDBJ databases">
        <title>Streptomyces puniciscabiei strain:TW1S1 Genome sequencing and assembly.</title>
        <authorList>
            <person name="Kim M.-K."/>
            <person name="Kim S.B."/>
        </authorList>
    </citation>
    <scope>NUCLEOTIDE SEQUENCE [LARGE SCALE GENOMIC DNA]</scope>
    <source>
        <strain evidence="3">TW1S1</strain>
    </source>
</reference>
<name>A0A1D7YIN2_9ACTN</name>